<sequence>MARIFPTTSSKRNATLTPAEFWSDSHIDDHDGFYEQCILSESRTVVSEPSLDYGVVVQNLMRAPSWCEVKEDNSNEEGEDEVVVLIGQNDGVLCQNEKAAIRESPFITKESDDKKTTEFFSMDARPAQHESDAGRDTIQLKRSLSNIDEFRQSLQLQNDAEQEEEKRRNDDSDWGIQAEEELPSDLNSLIAWAQSSYTPALSQTGGDVAAACNGPSDASSSSSRSEDPASQMTHRKPLNSPDLGRLEEPVGAGDKHNTAAGTNSELTLPGVLLSSSPERLAFLLRLLDMASLPAVNSWRLRDAVLDVLACTPACRHLLVSLGSEIIGTDCNDLSRPCNAAIEIGQSEPSSLRGEEQEDKGDINQETC</sequence>
<organism evidence="2 3">
    <name type="scientific">Protopolystoma xenopodis</name>
    <dbReference type="NCBI Taxonomy" id="117903"/>
    <lineage>
        <taxon>Eukaryota</taxon>
        <taxon>Metazoa</taxon>
        <taxon>Spiralia</taxon>
        <taxon>Lophotrochozoa</taxon>
        <taxon>Platyhelminthes</taxon>
        <taxon>Monogenea</taxon>
        <taxon>Polyopisthocotylea</taxon>
        <taxon>Polystomatidea</taxon>
        <taxon>Polystomatidae</taxon>
        <taxon>Protopolystoma</taxon>
    </lineage>
</organism>
<feature type="compositionally biased region" description="Basic and acidic residues" evidence="1">
    <location>
        <begin position="244"/>
        <end position="257"/>
    </location>
</feature>
<accession>A0A448WXM6</accession>
<keyword evidence="3" id="KW-1185">Reference proteome</keyword>
<dbReference type="Proteomes" id="UP000784294">
    <property type="component" value="Unassembled WGS sequence"/>
</dbReference>
<evidence type="ECO:0000313" key="3">
    <source>
        <dbReference type="Proteomes" id="UP000784294"/>
    </source>
</evidence>
<dbReference type="EMBL" id="CAAALY010058525">
    <property type="protein sequence ID" value="VEL22813.1"/>
    <property type="molecule type" value="Genomic_DNA"/>
</dbReference>
<feature type="region of interest" description="Disordered" evidence="1">
    <location>
        <begin position="344"/>
        <end position="367"/>
    </location>
</feature>
<feature type="region of interest" description="Disordered" evidence="1">
    <location>
        <begin position="203"/>
        <end position="263"/>
    </location>
</feature>
<gene>
    <name evidence="2" type="ORF">PXEA_LOCUS16253</name>
</gene>
<comment type="caution">
    <text evidence="2">The sequence shown here is derived from an EMBL/GenBank/DDBJ whole genome shotgun (WGS) entry which is preliminary data.</text>
</comment>
<feature type="region of interest" description="Disordered" evidence="1">
    <location>
        <begin position="155"/>
        <end position="175"/>
    </location>
</feature>
<evidence type="ECO:0000256" key="1">
    <source>
        <dbReference type="SAM" id="MobiDB-lite"/>
    </source>
</evidence>
<name>A0A448WXM6_9PLAT</name>
<reference evidence="2" key="1">
    <citation type="submission" date="2018-11" db="EMBL/GenBank/DDBJ databases">
        <authorList>
            <consortium name="Pathogen Informatics"/>
        </authorList>
    </citation>
    <scope>NUCLEOTIDE SEQUENCE</scope>
</reference>
<evidence type="ECO:0000313" key="2">
    <source>
        <dbReference type="EMBL" id="VEL22813.1"/>
    </source>
</evidence>
<proteinExistence type="predicted"/>
<dbReference type="AlphaFoldDB" id="A0A448WXM6"/>
<protein>
    <submittedName>
        <fullName evidence="2">Uncharacterized protein</fullName>
    </submittedName>
</protein>